<protein>
    <submittedName>
        <fullName evidence="2">Uncharacterized protein</fullName>
    </submittedName>
</protein>
<evidence type="ECO:0000313" key="3">
    <source>
        <dbReference type="Proteomes" id="UP000001075"/>
    </source>
</evidence>
<evidence type="ECO:0000313" key="2">
    <source>
        <dbReference type="EMBL" id="EGW02085.1"/>
    </source>
</evidence>
<gene>
    <name evidence="2" type="ORF">I79_018436</name>
</gene>
<feature type="region of interest" description="Disordered" evidence="1">
    <location>
        <begin position="1"/>
        <end position="24"/>
    </location>
</feature>
<sequence length="72" mass="8406">MVLHTPSPSRRWKDPVRKTERKFKKSRNETLRAMVAHAFNPSTQEVKAGRSLEFQGSLGYTEKPCFEKQKNK</sequence>
<evidence type="ECO:0000256" key="1">
    <source>
        <dbReference type="SAM" id="MobiDB-lite"/>
    </source>
</evidence>
<accession>G3I4Q3</accession>
<dbReference type="EMBL" id="JH001262">
    <property type="protein sequence ID" value="EGW02085.1"/>
    <property type="molecule type" value="Genomic_DNA"/>
</dbReference>
<dbReference type="InParanoid" id="G3I4Q3"/>
<proteinExistence type="predicted"/>
<dbReference type="AlphaFoldDB" id="G3I4Q3"/>
<reference evidence="3" key="1">
    <citation type="journal article" date="2011" name="Nat. Biotechnol.">
        <title>The genomic sequence of the Chinese hamster ovary (CHO)-K1 cell line.</title>
        <authorList>
            <person name="Xu X."/>
            <person name="Nagarajan H."/>
            <person name="Lewis N.E."/>
            <person name="Pan S."/>
            <person name="Cai Z."/>
            <person name="Liu X."/>
            <person name="Chen W."/>
            <person name="Xie M."/>
            <person name="Wang W."/>
            <person name="Hammond S."/>
            <person name="Andersen M.R."/>
            <person name="Neff N."/>
            <person name="Passarelli B."/>
            <person name="Koh W."/>
            <person name="Fan H.C."/>
            <person name="Wang J."/>
            <person name="Gui Y."/>
            <person name="Lee K.H."/>
            <person name="Betenbaugh M.J."/>
            <person name="Quake S.R."/>
            <person name="Famili I."/>
            <person name="Palsson B.O."/>
            <person name="Wang J."/>
        </authorList>
    </citation>
    <scope>NUCLEOTIDE SEQUENCE [LARGE SCALE GENOMIC DNA]</scope>
    <source>
        <strain evidence="3">CHO K1 cell line</strain>
    </source>
</reference>
<organism evidence="2 3">
    <name type="scientific">Cricetulus griseus</name>
    <name type="common">Chinese hamster</name>
    <name type="synonym">Cricetulus barabensis griseus</name>
    <dbReference type="NCBI Taxonomy" id="10029"/>
    <lineage>
        <taxon>Eukaryota</taxon>
        <taxon>Metazoa</taxon>
        <taxon>Chordata</taxon>
        <taxon>Craniata</taxon>
        <taxon>Vertebrata</taxon>
        <taxon>Euteleostomi</taxon>
        <taxon>Mammalia</taxon>
        <taxon>Eutheria</taxon>
        <taxon>Euarchontoglires</taxon>
        <taxon>Glires</taxon>
        <taxon>Rodentia</taxon>
        <taxon>Myomorpha</taxon>
        <taxon>Muroidea</taxon>
        <taxon>Cricetidae</taxon>
        <taxon>Cricetinae</taxon>
        <taxon>Cricetulus</taxon>
    </lineage>
</organism>
<name>G3I4Q3_CRIGR</name>
<dbReference type="Proteomes" id="UP000001075">
    <property type="component" value="Unassembled WGS sequence"/>
</dbReference>